<dbReference type="InterPro" id="IPR044068">
    <property type="entry name" value="CB"/>
</dbReference>
<dbReference type="InterPro" id="IPR038488">
    <property type="entry name" value="Integrase_DNA-bd_sf"/>
</dbReference>
<dbReference type="InterPro" id="IPR010998">
    <property type="entry name" value="Integrase_recombinase_N"/>
</dbReference>
<dbReference type="GO" id="GO:0003677">
    <property type="term" value="F:DNA binding"/>
    <property type="evidence" value="ECO:0007669"/>
    <property type="project" value="UniProtKB-KW"/>
</dbReference>
<evidence type="ECO:0000256" key="3">
    <source>
        <dbReference type="ARBA" id="ARBA00023125"/>
    </source>
</evidence>
<dbReference type="InterPro" id="IPR025166">
    <property type="entry name" value="Integrase_DNA_bind_dom"/>
</dbReference>
<protein>
    <submittedName>
        <fullName evidence="6">Integrase arm-type DNA-binding domain-containing protein</fullName>
    </submittedName>
</protein>
<evidence type="ECO:0000256" key="1">
    <source>
        <dbReference type="ARBA" id="ARBA00008857"/>
    </source>
</evidence>
<comment type="similarity">
    <text evidence="1">Belongs to the 'phage' integrase family.</text>
</comment>
<dbReference type="Pfam" id="PF22022">
    <property type="entry name" value="Phage_int_M"/>
    <property type="match status" value="1"/>
</dbReference>
<name>A0ABS9DUI7_9PROT</name>
<dbReference type="InterPro" id="IPR053876">
    <property type="entry name" value="Phage_int_M"/>
</dbReference>
<gene>
    <name evidence="6" type="ORF">L2A60_03835</name>
</gene>
<evidence type="ECO:0000313" key="7">
    <source>
        <dbReference type="Proteomes" id="UP001521209"/>
    </source>
</evidence>
<dbReference type="Proteomes" id="UP001521209">
    <property type="component" value="Unassembled WGS sequence"/>
</dbReference>
<evidence type="ECO:0000256" key="4">
    <source>
        <dbReference type="PROSITE-ProRule" id="PRU01248"/>
    </source>
</evidence>
<dbReference type="Gene3D" id="3.30.160.390">
    <property type="entry name" value="Integrase, DNA-binding domain"/>
    <property type="match status" value="1"/>
</dbReference>
<comment type="caution">
    <text evidence="6">The sequence shown here is derived from an EMBL/GenBank/DDBJ whole genome shotgun (WGS) entry which is preliminary data.</text>
</comment>
<reference evidence="6 7" key="1">
    <citation type="submission" date="2022-01" db="EMBL/GenBank/DDBJ databases">
        <authorList>
            <person name="Won M."/>
            <person name="Kim S.-J."/>
            <person name="Kwon S.-W."/>
        </authorList>
    </citation>
    <scope>NUCLEOTIDE SEQUENCE [LARGE SCALE GENOMIC DNA]</scope>
    <source>
        <strain evidence="6 7">KCTC 23505</strain>
    </source>
</reference>
<dbReference type="InterPro" id="IPR050808">
    <property type="entry name" value="Phage_Integrase"/>
</dbReference>
<keyword evidence="7" id="KW-1185">Reference proteome</keyword>
<dbReference type="PANTHER" id="PTHR30629">
    <property type="entry name" value="PROPHAGE INTEGRASE"/>
    <property type="match status" value="1"/>
</dbReference>
<feature type="domain" description="Core-binding (CB)" evidence="5">
    <location>
        <begin position="96"/>
        <end position="177"/>
    </location>
</feature>
<dbReference type="RefSeq" id="WP_235703051.1">
    <property type="nucleotide sequence ID" value="NZ_JAKGBZ010000005.1"/>
</dbReference>
<dbReference type="Pfam" id="PF13356">
    <property type="entry name" value="Arm-DNA-bind_3"/>
    <property type="match status" value="1"/>
</dbReference>
<accession>A0ABS9DUI7</accession>
<evidence type="ECO:0000313" key="6">
    <source>
        <dbReference type="EMBL" id="MCF3945815.1"/>
    </source>
</evidence>
<dbReference type="Gene3D" id="1.10.150.130">
    <property type="match status" value="1"/>
</dbReference>
<proteinExistence type="inferred from homology"/>
<dbReference type="EMBL" id="JAKGBZ010000005">
    <property type="protein sequence ID" value="MCF3945815.1"/>
    <property type="molecule type" value="Genomic_DNA"/>
</dbReference>
<evidence type="ECO:0000256" key="2">
    <source>
        <dbReference type="ARBA" id="ARBA00022908"/>
    </source>
</evidence>
<organism evidence="6 7">
    <name type="scientific">Acidiphilium iwatense</name>
    <dbReference type="NCBI Taxonomy" id="768198"/>
    <lineage>
        <taxon>Bacteria</taxon>
        <taxon>Pseudomonadati</taxon>
        <taxon>Pseudomonadota</taxon>
        <taxon>Alphaproteobacteria</taxon>
        <taxon>Acetobacterales</taxon>
        <taxon>Acidocellaceae</taxon>
        <taxon>Acidiphilium</taxon>
    </lineage>
</organism>
<dbReference type="PROSITE" id="PS51900">
    <property type="entry name" value="CB"/>
    <property type="match status" value="1"/>
</dbReference>
<dbReference type="SUPFAM" id="SSF56349">
    <property type="entry name" value="DNA breaking-rejoining enzymes"/>
    <property type="match status" value="1"/>
</dbReference>
<keyword evidence="2" id="KW-0229">DNA integration</keyword>
<dbReference type="InterPro" id="IPR011010">
    <property type="entry name" value="DNA_brk_join_enz"/>
</dbReference>
<keyword evidence="3 4" id="KW-0238">DNA-binding</keyword>
<sequence length="242" mass="26128">MLTDAAVRKAPAAAKPFKLYDSGGPFVQVTPGGSKLWRMRYSLAGREKLLSFGAYPAVSLAAARDARDAARAELRGGRDPSLTRRQMRANAQASDRGFEAVARQWHALHAPHWTERHTEDVLGSLEKLVFPAIGGIDIREITAPMVLEVIRRIEKRPALETARRVRQRMSAVFVHAIGSGLAEADPAAIVAGAMAPMKKGRQPAVVDLESVREALVAAEAIPAHPVTKLDLNRAGNPGGHFV</sequence>
<evidence type="ECO:0000259" key="5">
    <source>
        <dbReference type="PROSITE" id="PS51900"/>
    </source>
</evidence>
<dbReference type="PANTHER" id="PTHR30629:SF2">
    <property type="entry name" value="PROPHAGE INTEGRASE INTS-RELATED"/>
    <property type="match status" value="1"/>
</dbReference>